<gene>
    <name evidence="1" type="ORF">BTN49_1888</name>
</gene>
<sequence>MEKNLDFISHYDKHKSCCIQDETILFINAIHPTQATKIIHGWIHMG</sequence>
<name>A0A2A5T2X5_9GAMM</name>
<dbReference type="Proteomes" id="UP000219020">
    <property type="component" value="Unassembled WGS sequence"/>
</dbReference>
<dbReference type="EMBL" id="NBYY01000018">
    <property type="protein sequence ID" value="PCS22480.1"/>
    <property type="molecule type" value="Genomic_DNA"/>
</dbReference>
<keyword evidence="2" id="KW-1185">Reference proteome</keyword>
<proteinExistence type="predicted"/>
<reference evidence="2" key="1">
    <citation type="submission" date="2017-04" db="EMBL/GenBank/DDBJ databases">
        <title>Genome evolution of the luminous symbionts of deep sea anglerfish.</title>
        <authorList>
            <person name="Hendry T.A."/>
        </authorList>
    </citation>
    <scope>NUCLEOTIDE SEQUENCE [LARGE SCALE GENOMIC DNA]</scope>
</reference>
<evidence type="ECO:0000313" key="2">
    <source>
        <dbReference type="Proteomes" id="UP000219020"/>
    </source>
</evidence>
<protein>
    <submittedName>
        <fullName evidence="1">Mobile element protein</fullName>
    </submittedName>
</protein>
<evidence type="ECO:0000313" key="1">
    <source>
        <dbReference type="EMBL" id="PCS22480.1"/>
    </source>
</evidence>
<dbReference type="AlphaFoldDB" id="A0A2A5T2X5"/>
<organism evidence="1 2">
    <name type="scientific">Candidatus Enterovibrio escicola</name>
    <dbReference type="NCBI Taxonomy" id="1927127"/>
    <lineage>
        <taxon>Bacteria</taxon>
        <taxon>Pseudomonadati</taxon>
        <taxon>Pseudomonadota</taxon>
        <taxon>Gammaproteobacteria</taxon>
        <taxon>Vibrionales</taxon>
        <taxon>Vibrionaceae</taxon>
        <taxon>Enterovibrio</taxon>
    </lineage>
</organism>
<comment type="caution">
    <text evidence="1">The sequence shown here is derived from an EMBL/GenBank/DDBJ whole genome shotgun (WGS) entry which is preliminary data.</text>
</comment>
<accession>A0A2A5T2X5</accession>